<gene>
    <name evidence="2" type="ORF">DVA86_20345</name>
</gene>
<dbReference type="AlphaFoldDB" id="A0A345XSN0"/>
<dbReference type="Proteomes" id="UP000254425">
    <property type="component" value="Chromosome"/>
</dbReference>
<protein>
    <submittedName>
        <fullName evidence="2">Uncharacterized protein</fullName>
    </submittedName>
</protein>
<keyword evidence="3" id="KW-1185">Reference proteome</keyword>
<reference evidence="2 3" key="1">
    <citation type="submission" date="2018-07" db="EMBL/GenBank/DDBJ databases">
        <title>Draft genome of the type strain Streptomyces armeniacus ATCC 15676.</title>
        <authorList>
            <person name="Labana P."/>
            <person name="Gosse J.T."/>
            <person name="Boddy C.N."/>
        </authorList>
    </citation>
    <scope>NUCLEOTIDE SEQUENCE [LARGE SCALE GENOMIC DNA]</scope>
    <source>
        <strain evidence="2 3">ATCC 15676</strain>
    </source>
</reference>
<sequence>MTSRDLEILQWAARWRAVTCPQVAREFDRRTERTRRREVYERRLRALHQLELLQQARPLGDQPRIHWLTRAGMAAAGVEGTPGSPSVGELVHDLEVVELAHHLAVTQPDHQLVTEQEIRRSEPNPSSGPGARLRSDIEIGAGRGTGGRSFPDLASVVTSEDGAEQVWVHELERARKGRARLLSIMLSYVYAEHVHGVVYWAWPGLADPLAAVAEEANRTAAAAGLRPCVVVRPWQPRL</sequence>
<dbReference type="RefSeq" id="WP_208880218.1">
    <property type="nucleotide sequence ID" value="NZ_CP031320.1"/>
</dbReference>
<evidence type="ECO:0000313" key="2">
    <source>
        <dbReference type="EMBL" id="AXK34646.1"/>
    </source>
</evidence>
<name>A0A345XSN0_9ACTN</name>
<proteinExistence type="predicted"/>
<evidence type="ECO:0000256" key="1">
    <source>
        <dbReference type="SAM" id="MobiDB-lite"/>
    </source>
</evidence>
<organism evidence="2 3">
    <name type="scientific">Streptomyces armeniacus</name>
    <dbReference type="NCBI Taxonomy" id="83291"/>
    <lineage>
        <taxon>Bacteria</taxon>
        <taxon>Bacillati</taxon>
        <taxon>Actinomycetota</taxon>
        <taxon>Actinomycetes</taxon>
        <taxon>Kitasatosporales</taxon>
        <taxon>Streptomycetaceae</taxon>
        <taxon>Streptomyces</taxon>
    </lineage>
</organism>
<dbReference type="KEGG" id="sarm:DVA86_20345"/>
<accession>A0A345XSN0</accession>
<feature type="region of interest" description="Disordered" evidence="1">
    <location>
        <begin position="114"/>
        <end position="134"/>
    </location>
</feature>
<dbReference type="EMBL" id="CP031320">
    <property type="protein sequence ID" value="AXK34646.1"/>
    <property type="molecule type" value="Genomic_DNA"/>
</dbReference>
<evidence type="ECO:0000313" key="3">
    <source>
        <dbReference type="Proteomes" id="UP000254425"/>
    </source>
</evidence>